<dbReference type="GO" id="GO:0004791">
    <property type="term" value="F:thioredoxin-disulfide reductase (NADPH) activity"/>
    <property type="evidence" value="ECO:0007669"/>
    <property type="project" value="InterPro"/>
</dbReference>
<dbReference type="NCBIfam" id="TIGR01292">
    <property type="entry name" value="TRX_reduct"/>
    <property type="match status" value="1"/>
</dbReference>
<keyword evidence="1" id="KW-0285">Flavoprotein</keyword>
<evidence type="ECO:0000259" key="6">
    <source>
        <dbReference type="Pfam" id="PF07992"/>
    </source>
</evidence>
<proteinExistence type="predicted"/>
<dbReference type="PRINTS" id="PR00469">
    <property type="entry name" value="PNDRDTASEII"/>
</dbReference>
<dbReference type="InterPro" id="IPR008255">
    <property type="entry name" value="Pyr_nucl-diS_OxRdtase_2_AS"/>
</dbReference>
<protein>
    <recommendedName>
        <fullName evidence="6">FAD/NAD(P)-binding domain-containing protein</fullName>
    </recommendedName>
</protein>
<dbReference type="Gene3D" id="3.50.50.60">
    <property type="entry name" value="FAD/NAD(P)-binding domain"/>
    <property type="match status" value="2"/>
</dbReference>
<evidence type="ECO:0000256" key="1">
    <source>
        <dbReference type="ARBA" id="ARBA00022630"/>
    </source>
</evidence>
<keyword evidence="5" id="KW-0676">Redox-active center</keyword>
<accession>A0A381RB62</accession>
<evidence type="ECO:0000313" key="7">
    <source>
        <dbReference type="EMBL" id="SUZ88454.1"/>
    </source>
</evidence>
<keyword evidence="2" id="KW-0274">FAD</keyword>
<evidence type="ECO:0000256" key="2">
    <source>
        <dbReference type="ARBA" id="ARBA00022827"/>
    </source>
</evidence>
<reference evidence="7" key="1">
    <citation type="submission" date="2018-05" db="EMBL/GenBank/DDBJ databases">
        <authorList>
            <person name="Lanie J.A."/>
            <person name="Ng W.-L."/>
            <person name="Kazmierczak K.M."/>
            <person name="Andrzejewski T.M."/>
            <person name="Davidsen T.M."/>
            <person name="Wayne K.J."/>
            <person name="Tettelin H."/>
            <person name="Glass J.I."/>
            <person name="Rusch D."/>
            <person name="Podicherti R."/>
            <person name="Tsui H.-C.T."/>
            <person name="Winkler M.E."/>
        </authorList>
    </citation>
    <scope>NUCLEOTIDE SEQUENCE</scope>
</reference>
<dbReference type="GO" id="GO:0019430">
    <property type="term" value="P:removal of superoxide radicals"/>
    <property type="evidence" value="ECO:0007669"/>
    <property type="project" value="InterPro"/>
</dbReference>
<dbReference type="PROSITE" id="PS00573">
    <property type="entry name" value="PYRIDINE_REDOX_2"/>
    <property type="match status" value="1"/>
</dbReference>
<dbReference type="AlphaFoldDB" id="A0A381RB62"/>
<dbReference type="InterPro" id="IPR023753">
    <property type="entry name" value="FAD/NAD-binding_dom"/>
</dbReference>
<keyword evidence="4" id="KW-1015">Disulfide bond</keyword>
<dbReference type="EMBL" id="UINC01001771">
    <property type="protein sequence ID" value="SUZ88454.1"/>
    <property type="molecule type" value="Genomic_DNA"/>
</dbReference>
<name>A0A381RB62_9ZZZZ</name>
<dbReference type="InterPro" id="IPR036188">
    <property type="entry name" value="FAD/NAD-bd_sf"/>
</dbReference>
<dbReference type="InterPro" id="IPR005982">
    <property type="entry name" value="Thioredox_Rdtase"/>
</dbReference>
<evidence type="ECO:0000256" key="5">
    <source>
        <dbReference type="ARBA" id="ARBA00023284"/>
    </source>
</evidence>
<dbReference type="InterPro" id="IPR050097">
    <property type="entry name" value="Ferredoxin-NADP_redctase_2"/>
</dbReference>
<feature type="domain" description="FAD/NAD(P)-binding" evidence="6">
    <location>
        <begin position="11"/>
        <end position="309"/>
    </location>
</feature>
<dbReference type="Pfam" id="PF07992">
    <property type="entry name" value="Pyr_redox_2"/>
    <property type="match status" value="1"/>
</dbReference>
<dbReference type="SUPFAM" id="SSF51905">
    <property type="entry name" value="FAD/NAD(P)-binding domain"/>
    <property type="match status" value="1"/>
</dbReference>
<dbReference type="PANTHER" id="PTHR48105">
    <property type="entry name" value="THIOREDOXIN REDUCTASE 1-RELATED-RELATED"/>
    <property type="match status" value="1"/>
</dbReference>
<dbReference type="PRINTS" id="PR00368">
    <property type="entry name" value="FADPNR"/>
</dbReference>
<dbReference type="GO" id="GO:0005737">
    <property type="term" value="C:cytoplasm"/>
    <property type="evidence" value="ECO:0007669"/>
    <property type="project" value="InterPro"/>
</dbReference>
<organism evidence="7">
    <name type="scientific">marine metagenome</name>
    <dbReference type="NCBI Taxonomy" id="408172"/>
    <lineage>
        <taxon>unclassified sequences</taxon>
        <taxon>metagenomes</taxon>
        <taxon>ecological metagenomes</taxon>
    </lineage>
</organism>
<sequence length="331" mass="35964">MSDQEIRERETVVIIGSGPAAWTAAIYAARAQMKPFVFEGAGSRTMIPGGQLMFTTDVENYPGFRAGVMGPDLMVEMREQALSFGTRSVWEDIVDIDPSQYPFRLRSNTDTEVLADSVILATGANAKWLGLENEERLAQSGGGVSACAVCDGALPHFRGNTLAVIGGGDSAMEDALYLTKFAEQVIIIHRRDEFRASRIMSDRALAHDKIRVEWNKLVTEVIGNETITALRLEDTVSNEVSELEVGGMFVAIGHTPNTEFLNGVVELKENGYVQTPTAWRTETSVPGIFAAGDVMDDYFRQAVTAAGTGCMAALEAERWLAHGGARGHEEP</sequence>
<keyword evidence="3" id="KW-0560">Oxidoreductase</keyword>
<evidence type="ECO:0000256" key="3">
    <source>
        <dbReference type="ARBA" id="ARBA00023002"/>
    </source>
</evidence>
<gene>
    <name evidence="7" type="ORF">METZ01_LOCUS41308</name>
</gene>
<evidence type="ECO:0000256" key="4">
    <source>
        <dbReference type="ARBA" id="ARBA00023157"/>
    </source>
</evidence>